<sequence>MSEHELHEAEPALRARLEEIGAERWAERAGVRLAWVRWQVWVELGARYLPAPRSIEELSEALRGTQAELDSEASFQQVMELVELATGAKVTRTKEDLDFLTLDQPGPEVIHSGTIGERGLASWEAPRRAPQELVFYANLERDDGADFVRLRVDCATREISAEVIDSGWFEIAAKLELPLKK</sequence>
<evidence type="ECO:0000313" key="3">
    <source>
        <dbReference type="Proteomes" id="UP000028725"/>
    </source>
</evidence>
<dbReference type="Proteomes" id="UP000028725">
    <property type="component" value="Unassembled WGS sequence"/>
</dbReference>
<protein>
    <submittedName>
        <fullName evidence="2">Uncharacterized protein</fullName>
    </submittedName>
</protein>
<dbReference type="EMBL" id="JMCB01000008">
    <property type="protein sequence ID" value="KFE67425.1"/>
    <property type="molecule type" value="Genomic_DNA"/>
</dbReference>
<gene>
    <name evidence="1" type="ORF">DB31_8691</name>
    <name evidence="2" type="ORF">DB31_8778</name>
</gene>
<evidence type="ECO:0000313" key="1">
    <source>
        <dbReference type="EMBL" id="KFE67338.1"/>
    </source>
</evidence>
<dbReference type="AlphaFoldDB" id="A0A085WIB2"/>
<proteinExistence type="predicted"/>
<comment type="caution">
    <text evidence="2">The sequence shown here is derived from an EMBL/GenBank/DDBJ whole genome shotgun (WGS) entry which is preliminary data.</text>
</comment>
<organism evidence="2 3">
    <name type="scientific">Hyalangium minutum</name>
    <dbReference type="NCBI Taxonomy" id="394096"/>
    <lineage>
        <taxon>Bacteria</taxon>
        <taxon>Pseudomonadati</taxon>
        <taxon>Myxococcota</taxon>
        <taxon>Myxococcia</taxon>
        <taxon>Myxococcales</taxon>
        <taxon>Cystobacterineae</taxon>
        <taxon>Archangiaceae</taxon>
        <taxon>Hyalangium</taxon>
    </lineage>
</organism>
<evidence type="ECO:0000313" key="2">
    <source>
        <dbReference type="EMBL" id="KFE67425.1"/>
    </source>
</evidence>
<reference evidence="2 3" key="1">
    <citation type="submission" date="2014-04" db="EMBL/GenBank/DDBJ databases">
        <title>Genome assembly of Hyalangium minutum DSM 14724.</title>
        <authorList>
            <person name="Sharma G."/>
            <person name="Subramanian S."/>
        </authorList>
    </citation>
    <scope>NUCLEOTIDE SEQUENCE [LARGE SCALE GENOMIC DNA]</scope>
    <source>
        <strain evidence="2 3">DSM 14724</strain>
    </source>
</reference>
<dbReference type="EMBL" id="JMCB01000008">
    <property type="protein sequence ID" value="KFE67338.1"/>
    <property type="molecule type" value="Genomic_DNA"/>
</dbReference>
<name>A0A085WIB2_9BACT</name>
<dbReference type="RefSeq" id="WP_063769254.1">
    <property type="nucleotide sequence ID" value="NZ_JMCB01000008.1"/>
</dbReference>
<accession>A0A085WIB2</accession>
<keyword evidence="3" id="KW-1185">Reference proteome</keyword>